<dbReference type="GO" id="GO:0016787">
    <property type="term" value="F:hydrolase activity"/>
    <property type="evidence" value="ECO:0007669"/>
    <property type="project" value="UniProtKB-KW"/>
</dbReference>
<dbReference type="STRING" id="310781.SAMN05216259_111232"/>
<protein>
    <submittedName>
        <fullName evidence="2">Lysophospholipase, alpha-beta hydrolase superfamily</fullName>
    </submittedName>
</protein>
<organism evidence="2 3">
    <name type="scientific">Actinacidiphila guanduensis</name>
    <dbReference type="NCBI Taxonomy" id="310781"/>
    <lineage>
        <taxon>Bacteria</taxon>
        <taxon>Bacillati</taxon>
        <taxon>Actinomycetota</taxon>
        <taxon>Actinomycetes</taxon>
        <taxon>Kitasatosporales</taxon>
        <taxon>Streptomycetaceae</taxon>
        <taxon>Actinacidiphila</taxon>
    </lineage>
</organism>
<feature type="region of interest" description="Disordered" evidence="1">
    <location>
        <begin position="122"/>
        <end position="213"/>
    </location>
</feature>
<feature type="compositionally biased region" description="Low complexity" evidence="1">
    <location>
        <begin position="122"/>
        <end position="176"/>
    </location>
</feature>
<evidence type="ECO:0000256" key="1">
    <source>
        <dbReference type="SAM" id="MobiDB-lite"/>
    </source>
</evidence>
<gene>
    <name evidence="2" type="ORF">SAMN05216259_111232</name>
</gene>
<dbReference type="SUPFAM" id="SSF53474">
    <property type="entry name" value="alpha/beta-Hydrolases"/>
    <property type="match status" value="1"/>
</dbReference>
<sequence>MTSASTAPAAATWDAPPQFDPRGTVLLLPGRGEDPRLYERFGARIAADAYRVTVLPDPSRHAEETARQLKEALAGPDGKGPARPVVLAGSDAGALFAVALVATGEVEVDALLLAGLPTRQPDGTAAPAADKTAQAAAGAVPAADGQGAQSAADGRTSVASASGTAQPAGTGAATNASSPGDAARADTAASTGSEAPDPGWSEELGARTACPTHQGRLADTARLARGALYTPLPQEWFERADLAAVTVPVLGLHGAADPVSPPAEARAAYARAPRAELVTLADGRHDSFNDISHRTAAATVVLFLERLRAGADLAPIAVREELHP</sequence>
<evidence type="ECO:0000313" key="2">
    <source>
        <dbReference type="EMBL" id="SDO68284.1"/>
    </source>
</evidence>
<proteinExistence type="predicted"/>
<dbReference type="Proteomes" id="UP000199341">
    <property type="component" value="Unassembled WGS sequence"/>
</dbReference>
<feature type="compositionally biased region" description="Low complexity" evidence="1">
    <location>
        <begin position="1"/>
        <end position="17"/>
    </location>
</feature>
<dbReference type="Gene3D" id="3.40.50.1820">
    <property type="entry name" value="alpha/beta hydrolase"/>
    <property type="match status" value="1"/>
</dbReference>
<dbReference type="EMBL" id="FNIE01000011">
    <property type="protein sequence ID" value="SDO68284.1"/>
    <property type="molecule type" value="Genomic_DNA"/>
</dbReference>
<name>A0A1H0LJE2_9ACTN</name>
<dbReference type="RefSeq" id="WP_093786730.1">
    <property type="nucleotide sequence ID" value="NZ_FNIE01000011.1"/>
</dbReference>
<dbReference type="InterPro" id="IPR029058">
    <property type="entry name" value="AB_hydrolase_fold"/>
</dbReference>
<reference evidence="2 3" key="1">
    <citation type="submission" date="2016-10" db="EMBL/GenBank/DDBJ databases">
        <authorList>
            <person name="de Groot N.N."/>
        </authorList>
    </citation>
    <scope>NUCLEOTIDE SEQUENCE [LARGE SCALE GENOMIC DNA]</scope>
    <source>
        <strain evidence="2 3">CGMCC 4.2022</strain>
    </source>
</reference>
<dbReference type="AlphaFoldDB" id="A0A1H0LJE2"/>
<feature type="region of interest" description="Disordered" evidence="1">
    <location>
        <begin position="1"/>
        <end position="21"/>
    </location>
</feature>
<dbReference type="OrthoDB" id="9806902at2"/>
<evidence type="ECO:0000313" key="3">
    <source>
        <dbReference type="Proteomes" id="UP000199341"/>
    </source>
</evidence>
<keyword evidence="3" id="KW-1185">Reference proteome</keyword>
<keyword evidence="2" id="KW-0378">Hydrolase</keyword>
<accession>A0A1H0LJE2</accession>